<gene>
    <name evidence="1" type="ORF">PSHT_14159</name>
</gene>
<dbReference type="VEuPathDB" id="FungiDB:PSTT_01146"/>
<dbReference type="AlphaFoldDB" id="A0A2S4ULP5"/>
<accession>A0A2S4ULP5</accession>
<name>A0A2S4ULP5_9BASI</name>
<reference evidence="1 2" key="1">
    <citation type="submission" date="2017-12" db="EMBL/GenBank/DDBJ databases">
        <title>Gene loss provides genomic basis for host adaptation in cereal stripe rust fungi.</title>
        <authorList>
            <person name="Xia C."/>
        </authorList>
    </citation>
    <scope>NUCLEOTIDE SEQUENCE [LARGE SCALE GENOMIC DNA]</scope>
    <source>
        <strain evidence="1 2">93TX-2</strain>
    </source>
</reference>
<protein>
    <submittedName>
        <fullName evidence="1">Uncharacterized protein</fullName>
    </submittedName>
</protein>
<dbReference type="Proteomes" id="UP000238274">
    <property type="component" value="Unassembled WGS sequence"/>
</dbReference>
<evidence type="ECO:0000313" key="1">
    <source>
        <dbReference type="EMBL" id="POV98223.1"/>
    </source>
</evidence>
<dbReference type="EMBL" id="PKSM01000305">
    <property type="protein sequence ID" value="POV98223.1"/>
    <property type="molecule type" value="Genomic_DNA"/>
</dbReference>
<proteinExistence type="predicted"/>
<reference evidence="2" key="3">
    <citation type="journal article" date="2018" name="Mol. Plant Microbe Interact.">
        <title>Genome sequence resources for the wheat stripe rust pathogen (Puccinia striiformis f. sp. tritici) and the barley stripe rust pathogen (Puccinia striiformis f. sp. hordei).</title>
        <authorList>
            <person name="Xia C."/>
            <person name="Wang M."/>
            <person name="Yin C."/>
            <person name="Cornejo O.E."/>
            <person name="Hulbert S.H."/>
            <person name="Chen X."/>
        </authorList>
    </citation>
    <scope>NUCLEOTIDE SEQUENCE [LARGE SCALE GENOMIC DNA]</scope>
    <source>
        <strain evidence="2">93TX-2</strain>
    </source>
</reference>
<dbReference type="VEuPathDB" id="FungiDB:PSHT_14159"/>
<sequence>MTYMRRVQVHHYKHKLTKGSQWTDINKQLHAKLVLAKDTELLYGQVHIKNIMNAQVTVPSLNDVQATLALEPTAGAP</sequence>
<keyword evidence="2" id="KW-1185">Reference proteome</keyword>
<reference evidence="2" key="2">
    <citation type="journal article" date="2018" name="BMC Genomics">
        <title>Genomic insights into host adaptation between the wheat stripe rust pathogen (Puccinia striiformis f. sp. tritici) and the barley stripe rust pathogen (Puccinia striiformis f. sp. hordei).</title>
        <authorList>
            <person name="Xia C."/>
            <person name="Wang M."/>
            <person name="Yin C."/>
            <person name="Cornejo O.E."/>
            <person name="Hulbert S.H."/>
            <person name="Chen X."/>
        </authorList>
    </citation>
    <scope>NUCLEOTIDE SEQUENCE [LARGE SCALE GENOMIC DNA]</scope>
    <source>
        <strain evidence="2">93TX-2</strain>
    </source>
</reference>
<evidence type="ECO:0000313" key="2">
    <source>
        <dbReference type="Proteomes" id="UP000238274"/>
    </source>
</evidence>
<comment type="caution">
    <text evidence="1">The sequence shown here is derived from an EMBL/GenBank/DDBJ whole genome shotgun (WGS) entry which is preliminary data.</text>
</comment>
<organism evidence="1 2">
    <name type="scientific">Puccinia striiformis</name>
    <dbReference type="NCBI Taxonomy" id="27350"/>
    <lineage>
        <taxon>Eukaryota</taxon>
        <taxon>Fungi</taxon>
        <taxon>Dikarya</taxon>
        <taxon>Basidiomycota</taxon>
        <taxon>Pucciniomycotina</taxon>
        <taxon>Pucciniomycetes</taxon>
        <taxon>Pucciniales</taxon>
        <taxon>Pucciniaceae</taxon>
        <taxon>Puccinia</taxon>
    </lineage>
</organism>